<keyword evidence="9" id="KW-1185">Reference proteome</keyword>
<dbReference type="Pfam" id="PF04024">
    <property type="entry name" value="PspC"/>
    <property type="match status" value="1"/>
</dbReference>
<proteinExistence type="predicted"/>
<dbReference type="GO" id="GO:0005886">
    <property type="term" value="C:plasma membrane"/>
    <property type="evidence" value="ECO:0007669"/>
    <property type="project" value="UniProtKB-SubCell"/>
</dbReference>
<protein>
    <submittedName>
        <fullName evidence="8">PspC domain-containing protein</fullName>
    </submittedName>
</protein>
<dbReference type="EMBL" id="RKLO01000005">
    <property type="protein sequence ID" value="RVW01227.1"/>
    <property type="molecule type" value="Genomic_DNA"/>
</dbReference>
<evidence type="ECO:0000256" key="5">
    <source>
        <dbReference type="ARBA" id="ARBA00023136"/>
    </source>
</evidence>
<gene>
    <name evidence="8" type="ORF">EGT50_13365</name>
</gene>
<evidence type="ECO:0000256" key="1">
    <source>
        <dbReference type="ARBA" id="ARBA00004162"/>
    </source>
</evidence>
<dbReference type="InterPro" id="IPR052027">
    <property type="entry name" value="PspC"/>
</dbReference>
<dbReference type="OrthoDB" id="7359894at2"/>
<evidence type="ECO:0000259" key="7">
    <source>
        <dbReference type="Pfam" id="PF04024"/>
    </source>
</evidence>
<dbReference type="InterPro" id="IPR007168">
    <property type="entry name" value="Phageshock_PspC_N"/>
</dbReference>
<dbReference type="RefSeq" id="WP_127955118.1">
    <property type="nucleotide sequence ID" value="NZ_RKLO01000005.1"/>
</dbReference>
<name>A0A438ARA2_9NOCA</name>
<comment type="caution">
    <text evidence="8">The sequence shown here is derived from an EMBL/GenBank/DDBJ whole genome shotgun (WGS) entry which is preliminary data.</text>
</comment>
<keyword evidence="2" id="KW-1003">Cell membrane</keyword>
<dbReference type="PANTHER" id="PTHR33885">
    <property type="entry name" value="PHAGE SHOCK PROTEIN C"/>
    <property type="match status" value="1"/>
</dbReference>
<evidence type="ECO:0000256" key="6">
    <source>
        <dbReference type="SAM" id="Phobius"/>
    </source>
</evidence>
<keyword evidence="5 6" id="KW-0472">Membrane</keyword>
<evidence type="ECO:0000256" key="2">
    <source>
        <dbReference type="ARBA" id="ARBA00022475"/>
    </source>
</evidence>
<feature type="transmembrane region" description="Helical" evidence="6">
    <location>
        <begin position="40"/>
        <end position="64"/>
    </location>
</feature>
<dbReference type="PANTHER" id="PTHR33885:SF3">
    <property type="entry name" value="PHAGE SHOCK PROTEIN C"/>
    <property type="match status" value="1"/>
</dbReference>
<keyword evidence="3 6" id="KW-0812">Transmembrane</keyword>
<keyword evidence="4 6" id="KW-1133">Transmembrane helix</keyword>
<comment type="subcellular location">
    <subcellularLocation>
        <location evidence="1">Cell membrane</location>
        <topology evidence="1">Single-pass membrane protein</topology>
    </subcellularLocation>
</comment>
<sequence length="67" mass="7239">MPYDSELPRPFVRSRDQRVLSGVCGAVAEHLDIDVNIVRLAAVVGAFVSVGTVALIYLAAWMLLPEA</sequence>
<feature type="domain" description="Phage shock protein PspC N-terminal" evidence="7">
    <location>
        <begin position="9"/>
        <end position="67"/>
    </location>
</feature>
<evidence type="ECO:0000313" key="9">
    <source>
        <dbReference type="Proteomes" id="UP000283479"/>
    </source>
</evidence>
<accession>A0A438ARA2</accession>
<dbReference type="Proteomes" id="UP000283479">
    <property type="component" value="Unassembled WGS sequence"/>
</dbReference>
<organism evidence="8 9">
    <name type="scientific">Rhodococcus xishaensis</name>
    <dbReference type="NCBI Taxonomy" id="2487364"/>
    <lineage>
        <taxon>Bacteria</taxon>
        <taxon>Bacillati</taxon>
        <taxon>Actinomycetota</taxon>
        <taxon>Actinomycetes</taxon>
        <taxon>Mycobacteriales</taxon>
        <taxon>Nocardiaceae</taxon>
        <taxon>Rhodococcus</taxon>
    </lineage>
</organism>
<reference evidence="8 9" key="1">
    <citation type="submission" date="2018-11" db="EMBL/GenBank/DDBJ databases">
        <title>Rhodococcus spongicola sp. nov. and Rhodococcus xishaensis sp. nov. from marine sponges.</title>
        <authorList>
            <person name="Li L."/>
            <person name="Lin H.W."/>
        </authorList>
    </citation>
    <scope>NUCLEOTIDE SEQUENCE [LARGE SCALE GENOMIC DNA]</scope>
    <source>
        <strain evidence="8 9">LHW51113</strain>
    </source>
</reference>
<dbReference type="AlphaFoldDB" id="A0A438ARA2"/>
<evidence type="ECO:0000256" key="4">
    <source>
        <dbReference type="ARBA" id="ARBA00022989"/>
    </source>
</evidence>
<evidence type="ECO:0000256" key="3">
    <source>
        <dbReference type="ARBA" id="ARBA00022692"/>
    </source>
</evidence>
<evidence type="ECO:0000313" key="8">
    <source>
        <dbReference type="EMBL" id="RVW01227.1"/>
    </source>
</evidence>